<proteinExistence type="predicted"/>
<feature type="compositionally biased region" description="Basic and acidic residues" evidence="7">
    <location>
        <begin position="58"/>
        <end position="79"/>
    </location>
</feature>
<feature type="compositionally biased region" description="Basic and acidic residues" evidence="7">
    <location>
        <begin position="199"/>
        <end position="217"/>
    </location>
</feature>
<reference evidence="8" key="1">
    <citation type="submission" date="2020-05" db="EMBL/GenBank/DDBJ databases">
        <title>Mycena genomes resolve the evolution of fungal bioluminescence.</title>
        <authorList>
            <person name="Tsai I.J."/>
        </authorList>
    </citation>
    <scope>NUCLEOTIDE SEQUENCE</scope>
    <source>
        <strain evidence="8">110903Hualien_Pintung</strain>
    </source>
</reference>
<dbReference type="GO" id="GO:0044773">
    <property type="term" value="P:mitotic DNA damage checkpoint signaling"/>
    <property type="evidence" value="ECO:0007669"/>
    <property type="project" value="TreeGrafter"/>
</dbReference>
<keyword evidence="6" id="KW-0175">Coiled coil</keyword>
<dbReference type="GO" id="GO:0005681">
    <property type="term" value="C:spliceosomal complex"/>
    <property type="evidence" value="ECO:0007669"/>
    <property type="project" value="InterPro"/>
</dbReference>
<evidence type="ECO:0000256" key="2">
    <source>
        <dbReference type="ARBA" id="ARBA00022723"/>
    </source>
</evidence>
<dbReference type="GO" id="GO:0003676">
    <property type="term" value="F:nucleic acid binding"/>
    <property type="evidence" value="ECO:0007669"/>
    <property type="project" value="InterPro"/>
</dbReference>
<keyword evidence="3" id="KW-0863">Zinc-finger</keyword>
<keyword evidence="5" id="KW-0539">Nucleus</keyword>
<evidence type="ECO:0000313" key="8">
    <source>
        <dbReference type="EMBL" id="KAF7316965.1"/>
    </source>
</evidence>
<name>A0A8H6TG87_MYCCL</name>
<keyword evidence="9" id="KW-1185">Reference proteome</keyword>
<feature type="region of interest" description="Disordered" evidence="7">
    <location>
        <begin position="58"/>
        <end position="217"/>
    </location>
</feature>
<protein>
    <recommendedName>
        <fullName evidence="10">Coiled-coil domain-containing protein 16</fullName>
    </recommendedName>
</protein>
<dbReference type="OrthoDB" id="77607at2759"/>
<dbReference type="AlphaFoldDB" id="A0A8H6TG87"/>
<evidence type="ECO:0000313" key="9">
    <source>
        <dbReference type="Proteomes" id="UP000613580"/>
    </source>
</evidence>
<comment type="caution">
    <text evidence="8">The sequence shown here is derived from an EMBL/GenBank/DDBJ whole genome shotgun (WGS) entry which is preliminary data.</text>
</comment>
<gene>
    <name evidence="8" type="ORF">HMN09_00430800</name>
</gene>
<dbReference type="PANTHER" id="PTHR13278">
    <property type="entry name" value="ZINC FINGER PROTEIN 830"/>
    <property type="match status" value="1"/>
</dbReference>
<dbReference type="EMBL" id="JACAZE010000005">
    <property type="protein sequence ID" value="KAF7316965.1"/>
    <property type="molecule type" value="Genomic_DNA"/>
</dbReference>
<dbReference type="PANTHER" id="PTHR13278:SF0">
    <property type="entry name" value="ZINC FINGER PROTEIN 830"/>
    <property type="match status" value="1"/>
</dbReference>
<dbReference type="GO" id="GO:0033260">
    <property type="term" value="P:nuclear DNA replication"/>
    <property type="evidence" value="ECO:0007669"/>
    <property type="project" value="TreeGrafter"/>
</dbReference>
<keyword evidence="4" id="KW-0862">Zinc</keyword>
<evidence type="ECO:0000256" key="6">
    <source>
        <dbReference type="SAM" id="Coils"/>
    </source>
</evidence>
<sequence length="265" mass="30115">MANVRALLKAKREESRVSHPLASYSNGQLRCIACGPVKQASAWDGHIGSKIHRTNVARLREEERRQEQERQRREQEEQVAHSSVSNGKRKAEDQDMDDSDTESKRRRVDNGFPADFFSDPSHAPVLSAADEEEDSELPPGPAAPPSVDEEWERFQRDVVNVSDAGDARRETYDNATIMAEPQLISENLDGLPGQEGEAEPEKPKDEETLRREREQDERELIMDRLLEEERAQEEADMKVTMLRNRMEALMRKRNAAKAVKAKSAA</sequence>
<feature type="coiled-coil region" evidence="6">
    <location>
        <begin position="232"/>
        <end position="259"/>
    </location>
</feature>
<evidence type="ECO:0000256" key="5">
    <source>
        <dbReference type="ARBA" id="ARBA00023242"/>
    </source>
</evidence>
<evidence type="ECO:0000256" key="4">
    <source>
        <dbReference type="ARBA" id="ARBA00022833"/>
    </source>
</evidence>
<evidence type="ECO:0000256" key="1">
    <source>
        <dbReference type="ARBA" id="ARBA00004123"/>
    </source>
</evidence>
<comment type="subcellular location">
    <subcellularLocation>
        <location evidence="1">Nucleus</location>
    </subcellularLocation>
</comment>
<keyword evidence="2" id="KW-0479">Metal-binding</keyword>
<dbReference type="InterPro" id="IPR040050">
    <property type="entry name" value="ZNF830-like"/>
</dbReference>
<dbReference type="GO" id="GO:0033314">
    <property type="term" value="P:mitotic DNA replication checkpoint signaling"/>
    <property type="evidence" value="ECO:0007669"/>
    <property type="project" value="TreeGrafter"/>
</dbReference>
<evidence type="ECO:0008006" key="10">
    <source>
        <dbReference type="Google" id="ProtNLM"/>
    </source>
</evidence>
<evidence type="ECO:0000256" key="7">
    <source>
        <dbReference type="SAM" id="MobiDB-lite"/>
    </source>
</evidence>
<dbReference type="Proteomes" id="UP000613580">
    <property type="component" value="Unassembled WGS sequence"/>
</dbReference>
<accession>A0A8H6TG87</accession>
<evidence type="ECO:0000256" key="3">
    <source>
        <dbReference type="ARBA" id="ARBA00022771"/>
    </source>
</evidence>
<organism evidence="8 9">
    <name type="scientific">Mycena chlorophos</name>
    <name type="common">Agaric fungus</name>
    <name type="synonym">Agaricus chlorophos</name>
    <dbReference type="NCBI Taxonomy" id="658473"/>
    <lineage>
        <taxon>Eukaryota</taxon>
        <taxon>Fungi</taxon>
        <taxon>Dikarya</taxon>
        <taxon>Basidiomycota</taxon>
        <taxon>Agaricomycotina</taxon>
        <taxon>Agaricomycetes</taxon>
        <taxon>Agaricomycetidae</taxon>
        <taxon>Agaricales</taxon>
        <taxon>Marasmiineae</taxon>
        <taxon>Mycenaceae</taxon>
        <taxon>Mycena</taxon>
    </lineage>
</organism>
<dbReference type="GO" id="GO:0008270">
    <property type="term" value="F:zinc ion binding"/>
    <property type="evidence" value="ECO:0007669"/>
    <property type="project" value="UniProtKB-KW"/>
</dbReference>